<dbReference type="InterPro" id="IPR003918">
    <property type="entry name" value="NADH_UbQ_OxRdtase"/>
</dbReference>
<dbReference type="GO" id="GO:0005886">
    <property type="term" value="C:plasma membrane"/>
    <property type="evidence" value="ECO:0007669"/>
    <property type="project" value="UniProtKB-SubCell"/>
</dbReference>
<feature type="transmembrane region" description="Helical" evidence="8">
    <location>
        <begin position="578"/>
        <end position="599"/>
    </location>
</feature>
<feature type="transmembrane region" description="Helical" evidence="8">
    <location>
        <begin position="332"/>
        <end position="353"/>
    </location>
</feature>
<comment type="similarity">
    <text evidence="2">Belongs to the CPA3 antiporters (TC 2.A.63) subunit D family.</text>
</comment>
<evidence type="ECO:0000259" key="9">
    <source>
        <dbReference type="Pfam" id="PF00361"/>
    </source>
</evidence>
<feature type="transmembrane region" description="Helical" evidence="8">
    <location>
        <begin position="129"/>
        <end position="149"/>
    </location>
</feature>
<keyword evidence="3" id="KW-1003">Cell membrane</keyword>
<protein>
    <submittedName>
        <fullName evidence="10">NADH-quinone oxidoreductase chain L</fullName>
    </submittedName>
</protein>
<feature type="transmembrane region" description="Helical" evidence="8">
    <location>
        <begin position="33"/>
        <end position="59"/>
    </location>
</feature>
<dbReference type="PANTHER" id="PTHR42703">
    <property type="entry name" value="NADH DEHYDROGENASE"/>
    <property type="match status" value="1"/>
</dbReference>
<feature type="transmembrane region" description="Helical" evidence="8">
    <location>
        <begin position="71"/>
        <end position="97"/>
    </location>
</feature>
<dbReference type="EMBL" id="LNYP01000029">
    <property type="protein sequence ID" value="KTD37965.1"/>
    <property type="molecule type" value="Genomic_DNA"/>
</dbReference>
<evidence type="ECO:0000256" key="4">
    <source>
        <dbReference type="ARBA" id="ARBA00022692"/>
    </source>
</evidence>
<evidence type="ECO:0000313" key="10">
    <source>
        <dbReference type="EMBL" id="KTD37965.1"/>
    </source>
</evidence>
<keyword evidence="6 8" id="KW-0472">Membrane</keyword>
<dbReference type="PRINTS" id="PR01437">
    <property type="entry name" value="NUOXDRDTASE4"/>
</dbReference>
<reference evidence="10 11" key="1">
    <citation type="submission" date="2015-11" db="EMBL/GenBank/DDBJ databases">
        <title>Genomic analysis of 38 Legionella species identifies large and diverse effector repertoires.</title>
        <authorList>
            <person name="Burstein D."/>
            <person name="Amaro F."/>
            <person name="Zusman T."/>
            <person name="Lifshitz Z."/>
            <person name="Cohen O."/>
            <person name="Gilbert J.A."/>
            <person name="Pupko T."/>
            <person name="Shuman H.A."/>
            <person name="Segal G."/>
        </authorList>
    </citation>
    <scope>NUCLEOTIDE SEQUENCE [LARGE SCALE GENOMIC DNA]</scope>
    <source>
        <strain evidence="10 11">Oak Ridge-10</strain>
    </source>
</reference>
<dbReference type="GO" id="GO:0008137">
    <property type="term" value="F:NADH dehydrogenase (ubiquinone) activity"/>
    <property type="evidence" value="ECO:0007669"/>
    <property type="project" value="InterPro"/>
</dbReference>
<accession>A0A0W0X085</accession>
<dbReference type="PANTHER" id="PTHR42703:SF1">
    <property type="entry name" value="NA(+)_H(+) ANTIPORTER SUBUNIT D1"/>
    <property type="match status" value="1"/>
</dbReference>
<feature type="transmembrane region" description="Helical" evidence="8">
    <location>
        <begin position="529"/>
        <end position="548"/>
    </location>
</feature>
<dbReference type="InterPro" id="IPR050586">
    <property type="entry name" value="CPA3_Na-H_Antiporter_D"/>
</dbReference>
<comment type="caution">
    <text evidence="10">The sequence shown here is derived from an EMBL/GenBank/DDBJ whole genome shotgun (WGS) entry which is preliminary data.</text>
</comment>
<feature type="transmembrane region" description="Helical" evidence="8">
    <location>
        <begin position="202"/>
        <end position="229"/>
    </location>
</feature>
<gene>
    <name evidence="10" type="primary">nuoL_2</name>
    <name evidence="10" type="ORF">Loak_1641</name>
</gene>
<feature type="transmembrane region" description="Helical" evidence="8">
    <location>
        <begin position="241"/>
        <end position="262"/>
    </location>
</feature>
<evidence type="ECO:0000256" key="3">
    <source>
        <dbReference type="ARBA" id="ARBA00022475"/>
    </source>
</evidence>
<feature type="transmembrane region" description="Helical" evidence="8">
    <location>
        <begin position="6"/>
        <end position="26"/>
    </location>
</feature>
<keyword evidence="5 8" id="KW-1133">Transmembrane helix</keyword>
<keyword evidence="4 7" id="KW-0812">Transmembrane</keyword>
<evidence type="ECO:0000313" key="11">
    <source>
        <dbReference type="Proteomes" id="UP000054858"/>
    </source>
</evidence>
<feature type="transmembrane region" description="Helical" evidence="8">
    <location>
        <begin position="373"/>
        <end position="391"/>
    </location>
</feature>
<dbReference type="Proteomes" id="UP000054858">
    <property type="component" value="Unassembled WGS sequence"/>
</dbReference>
<evidence type="ECO:0000256" key="1">
    <source>
        <dbReference type="ARBA" id="ARBA00004651"/>
    </source>
</evidence>
<comment type="subcellular location">
    <subcellularLocation>
        <location evidence="1">Cell membrane</location>
        <topology evidence="1">Multi-pass membrane protein</topology>
    </subcellularLocation>
    <subcellularLocation>
        <location evidence="7">Membrane</location>
        <topology evidence="7">Multi-pass membrane protein</topology>
    </subcellularLocation>
</comment>
<dbReference type="PATRIC" id="fig|29423.5.peg.1719"/>
<evidence type="ECO:0000256" key="8">
    <source>
        <dbReference type="SAM" id="Phobius"/>
    </source>
</evidence>
<dbReference type="Pfam" id="PF00361">
    <property type="entry name" value="Proton_antipo_M"/>
    <property type="match status" value="1"/>
</dbReference>
<feature type="domain" description="NADH:quinone oxidoreductase/Mrp antiporter transmembrane" evidence="9">
    <location>
        <begin position="127"/>
        <end position="423"/>
    </location>
</feature>
<feature type="transmembrane region" description="Helical" evidence="8">
    <location>
        <begin position="161"/>
        <end position="182"/>
    </location>
</feature>
<evidence type="ECO:0000256" key="6">
    <source>
        <dbReference type="ARBA" id="ARBA00023136"/>
    </source>
</evidence>
<evidence type="ECO:0000256" key="5">
    <source>
        <dbReference type="ARBA" id="ARBA00022989"/>
    </source>
</evidence>
<feature type="transmembrane region" description="Helical" evidence="8">
    <location>
        <begin position="104"/>
        <end position="123"/>
    </location>
</feature>
<feature type="transmembrane region" description="Helical" evidence="8">
    <location>
        <begin position="411"/>
        <end position="430"/>
    </location>
</feature>
<evidence type="ECO:0000256" key="2">
    <source>
        <dbReference type="ARBA" id="ARBA00005346"/>
    </source>
</evidence>
<name>A0A0W0X085_9GAMM</name>
<dbReference type="InterPro" id="IPR001750">
    <property type="entry name" value="ND/Mrp_TM"/>
</dbReference>
<feature type="transmembrane region" description="Helical" evidence="8">
    <location>
        <begin position="466"/>
        <end position="485"/>
    </location>
</feature>
<dbReference type="RefSeq" id="WP_051398979.1">
    <property type="nucleotide sequence ID" value="NZ_LCUA01000004.1"/>
</dbReference>
<organism evidence="10 11">
    <name type="scientific">Legionella oakridgensis</name>
    <dbReference type="NCBI Taxonomy" id="29423"/>
    <lineage>
        <taxon>Bacteria</taxon>
        <taxon>Pseudomonadati</taxon>
        <taxon>Pseudomonadota</taxon>
        <taxon>Gammaproteobacteria</taxon>
        <taxon>Legionellales</taxon>
        <taxon>Legionellaceae</taxon>
        <taxon>Legionella</taxon>
    </lineage>
</organism>
<feature type="transmembrane region" description="Helical" evidence="8">
    <location>
        <begin position="304"/>
        <end position="326"/>
    </location>
</feature>
<dbReference type="GO" id="GO:0042773">
    <property type="term" value="P:ATP synthesis coupled electron transport"/>
    <property type="evidence" value="ECO:0007669"/>
    <property type="project" value="InterPro"/>
</dbReference>
<feature type="transmembrane region" description="Helical" evidence="8">
    <location>
        <begin position="274"/>
        <end position="297"/>
    </location>
</feature>
<proteinExistence type="inferred from homology"/>
<evidence type="ECO:0000256" key="7">
    <source>
        <dbReference type="RuleBase" id="RU000320"/>
    </source>
</evidence>
<dbReference type="AlphaFoldDB" id="A0A0W0X085"/>
<sequence>MHHLPLFPIFFPFLIAILLLGIGPFFKRRVLDSIAIITSLLVTLICLLLVFKAPLVYWFGNHIPIQKTVVGIGFVIDLSAALLATLASLLTLCVFIYCWHYFEAAGNLFHALVLIFLGGMLGFCFTSDLFNLFVFFELMSISAYALTGYKNESRSSLQGSLNFVVTNSLGGILILLGIGFTYSQTGALNFAQVGNLYIHQSMNGSMVASFILITSGFLIKAAIVPFHFWLADAHTVAPTPISVLFSGIMAQLGLYGLARIYWTMFAKPSFPLEHQFLILFFTIGALTILVGSMMCFMERSLKRMLAFSTISNSGVMLIGLSSLTPIGLQGLIYYIFAHGLLKAILFMCVGILLHHFGSVDELELWRKGKAIPLIGVLFFIATIGLCGFPVWGVFTAKNLIELSLPSFEKEMFIFLILFETLLTGGALIRASGRIFIGFGKHQTIHTPVKNITQQQETEHTKKATPITMLIPITILMVTLLVLNTFTQFNVLLNEAAQEFQNQRWYSSVVFNQPPPPLYDKPLMHTSSNYLIELIGVFGAVLVGLLALFGHRCSQWLKNIVTILIIPPSMKLKSLQSGLINDYVSWIILSITLISFFMLMSL</sequence>